<feature type="domain" description="PKD/Chitinase" evidence="2">
    <location>
        <begin position="529"/>
        <end position="616"/>
    </location>
</feature>
<reference evidence="3" key="1">
    <citation type="journal article" date="2014" name="Genome Biol. Evol.">
        <title>Pangenome evidence for extensive interdomain horizontal transfer affecting lineage core and shell genes in uncultured planktonic thaumarchaeota and euryarchaeota.</title>
        <authorList>
            <person name="Deschamps P."/>
            <person name="Zivanovic Y."/>
            <person name="Moreira D."/>
            <person name="Rodriguez-Valera F."/>
            <person name="Lopez-Garcia P."/>
        </authorList>
    </citation>
    <scope>NUCLEOTIDE SEQUENCE</scope>
</reference>
<dbReference type="SMART" id="SM00089">
    <property type="entry name" value="PKD"/>
    <property type="match status" value="3"/>
</dbReference>
<dbReference type="InterPro" id="IPR035986">
    <property type="entry name" value="PKD_dom_sf"/>
</dbReference>
<feature type="transmembrane region" description="Helical" evidence="1">
    <location>
        <begin position="1042"/>
        <end position="1061"/>
    </location>
</feature>
<proteinExistence type="predicted"/>
<dbReference type="Pfam" id="PF07705">
    <property type="entry name" value="CARDB"/>
    <property type="match status" value="1"/>
</dbReference>
<feature type="domain" description="PKD/Chitinase" evidence="2">
    <location>
        <begin position="926"/>
        <end position="1025"/>
    </location>
</feature>
<protein>
    <submittedName>
        <fullName evidence="3">PKD domain-containing protein</fullName>
    </submittedName>
</protein>
<dbReference type="InterPro" id="IPR011635">
    <property type="entry name" value="CARDB"/>
</dbReference>
<keyword evidence="1" id="KW-0812">Transmembrane</keyword>
<evidence type="ECO:0000256" key="1">
    <source>
        <dbReference type="SAM" id="Phobius"/>
    </source>
</evidence>
<dbReference type="Gene3D" id="2.60.40.10">
    <property type="entry name" value="Immunoglobulins"/>
    <property type="match status" value="3"/>
</dbReference>
<organism evidence="3">
    <name type="scientific">uncultured marine group II/III euryarchaeote KM3_87_G01</name>
    <dbReference type="NCBI Taxonomy" id="1456533"/>
    <lineage>
        <taxon>Archaea</taxon>
        <taxon>Methanobacteriati</taxon>
        <taxon>Methanobacteriota</taxon>
        <taxon>environmental samples</taxon>
    </lineage>
</organism>
<dbReference type="EMBL" id="KF901147">
    <property type="protein sequence ID" value="AIF19772.1"/>
    <property type="molecule type" value="Genomic_DNA"/>
</dbReference>
<dbReference type="SUPFAM" id="SSF49299">
    <property type="entry name" value="PKD domain"/>
    <property type="match status" value="2"/>
</dbReference>
<evidence type="ECO:0000259" key="2">
    <source>
        <dbReference type="SMART" id="SM00089"/>
    </source>
</evidence>
<name>A0A075HYV7_9EURY</name>
<feature type="domain" description="PKD/Chitinase" evidence="2">
    <location>
        <begin position="823"/>
        <end position="923"/>
    </location>
</feature>
<evidence type="ECO:0000313" key="3">
    <source>
        <dbReference type="EMBL" id="AIF19772.1"/>
    </source>
</evidence>
<dbReference type="InterPro" id="IPR022409">
    <property type="entry name" value="PKD/Chitinase_dom"/>
</dbReference>
<dbReference type="AlphaFoldDB" id="A0A075HYV7"/>
<keyword evidence="1" id="KW-0472">Membrane</keyword>
<accession>A0A075HYV7</accession>
<sequence length="1087" mass="119175">MCLLIVIGSWSVSLTVEPIAPVSIDEEETPSAVSKASEGDVDVQVLHVGDSWTYDGFFDVAEMITNAGVETDAAALTGELDMWVDDVRTITSSNGVDTSEDHNTVAYRIKSEGQFITENVTLTGTLGDITIDYDATDLVRASDLAVYKTVTHMHVKFWITATSFIDVADVTTTHTYYEPVEVYDFPLRVGERWTNDFIDVDWWDGSSNFFTIPEDEVVNIETNHSVVSVGNPNVPYSGCDNSYNVSTFDENNSVSEFRWWCPAAKGDAWRHYRDGMGIYVDFILKDFQPAGSPIDMEVELEYPTWALNMQLGVWVNVTDSNGSPVSSYPFVLRYEYENLWVELTTDSAGVAYYSLNTSDPLDDTPSNHDYASHGIVAFDPVNEYVGVDTLTLDNELVDLDYRPRPGGISVSRDRGNDSMTLNPVYGFNAIPGDVLHFTIPIENKGTNGGPQTELEMVAPDSTTERGTISALPPVGEDSLSFSWTVPTSQTLGNVDFTFEVDPDGQMTNDVNQSNDMATFEIFIGSIPVVGLAVVEPTTTYTEILLDGTGSTDADGGTIHCTFSVEVEENKFRTYEEPDCLMLVNWSDDGIFHIDLTISDEENDNDQTSMNIEIVNRHGWINITSPETAILSETSITFNAFDSGDQDTLDENAPLALLWDPPKRSDGVAYVCDEGPITMLCTVTPIEEGEFLMEVHGTDDDGAVTTAQFSLQVGNIAPRDPVMTMSGGTADNDEPAPAIWQVDEDQQVTLIGNGVDTMNDQSSLTWNWNPSSNNNATWAESTIGSNSEIQVLWTESGSHTINLQIVDDDGLTSDMILGSVMVNNVPPTSEPFSAQFPVGEDRLFNLTGFYSDTPSDVDSLQVCWDIDLENDADDNLVNNDDCDYTGDSISHSWPEAGVYKIRFHVTDDDGDVAESLVDVNVVNLRPKAALEAEKTSVLVGEEVVIWTTKTSDTESDMSLLMFIWDLDINTDSNGDGDPANDMDTFTSATSPLRHTFDTPGEKHIRLTVNDEEQSSTKDIIIYVTEGKSGFLGMMGETAGVSNMLVVLIIVVLAMVAVGVTMAKKGGEDEINFFEGDTSESDSAELEEE</sequence>
<keyword evidence="1" id="KW-1133">Transmembrane helix</keyword>
<dbReference type="InterPro" id="IPR013783">
    <property type="entry name" value="Ig-like_fold"/>
</dbReference>